<name>A0ABV0BRF4_9SPHI</name>
<feature type="transmembrane region" description="Helical" evidence="1">
    <location>
        <begin position="5"/>
        <end position="23"/>
    </location>
</feature>
<dbReference type="EMBL" id="JBDJNQ010000003">
    <property type="protein sequence ID" value="MEN5377177.1"/>
    <property type="molecule type" value="Genomic_DNA"/>
</dbReference>
<dbReference type="Proteomes" id="UP001409291">
    <property type="component" value="Unassembled WGS sequence"/>
</dbReference>
<keyword evidence="1" id="KW-0812">Transmembrane</keyword>
<organism evidence="2 3">
    <name type="scientific">Sphingobacterium kitahiroshimense</name>
    <dbReference type="NCBI Taxonomy" id="470446"/>
    <lineage>
        <taxon>Bacteria</taxon>
        <taxon>Pseudomonadati</taxon>
        <taxon>Bacteroidota</taxon>
        <taxon>Sphingobacteriia</taxon>
        <taxon>Sphingobacteriales</taxon>
        <taxon>Sphingobacteriaceae</taxon>
        <taxon>Sphingobacterium</taxon>
    </lineage>
</organism>
<gene>
    <name evidence="2" type="ORF">ABE541_07890</name>
</gene>
<sequence>MTKNFILNILINLLIVGAVYYGYKSYEAGNILVCGISIALLVVFIFFKRVLIKKVRIDLKKEEERRRLEKNKQ</sequence>
<evidence type="ECO:0000313" key="3">
    <source>
        <dbReference type="Proteomes" id="UP001409291"/>
    </source>
</evidence>
<dbReference type="Pfam" id="PF19885">
    <property type="entry name" value="DUF6358"/>
    <property type="match status" value="1"/>
</dbReference>
<keyword evidence="3" id="KW-1185">Reference proteome</keyword>
<dbReference type="InterPro" id="IPR045938">
    <property type="entry name" value="DUF6358"/>
</dbReference>
<comment type="caution">
    <text evidence="2">The sequence shown here is derived from an EMBL/GenBank/DDBJ whole genome shotgun (WGS) entry which is preliminary data.</text>
</comment>
<protein>
    <submittedName>
        <fullName evidence="2">DUF6358 family protein</fullName>
    </submittedName>
</protein>
<keyword evidence="1" id="KW-0472">Membrane</keyword>
<keyword evidence="1" id="KW-1133">Transmembrane helix</keyword>
<reference evidence="2 3" key="1">
    <citation type="submission" date="2024-04" db="EMBL/GenBank/DDBJ databases">
        <title>WGS of bacteria from Torrens River.</title>
        <authorList>
            <person name="Wyrsch E.R."/>
            <person name="Drigo B."/>
        </authorList>
    </citation>
    <scope>NUCLEOTIDE SEQUENCE [LARGE SCALE GENOMIC DNA]</scope>
    <source>
        <strain evidence="2 3">TWI391</strain>
    </source>
</reference>
<proteinExistence type="predicted"/>
<evidence type="ECO:0000256" key="1">
    <source>
        <dbReference type="SAM" id="Phobius"/>
    </source>
</evidence>
<feature type="transmembrane region" description="Helical" evidence="1">
    <location>
        <begin position="29"/>
        <end position="47"/>
    </location>
</feature>
<accession>A0ABV0BRF4</accession>
<dbReference type="RefSeq" id="WP_132771725.1">
    <property type="nucleotide sequence ID" value="NZ_JAOQNK010000001.1"/>
</dbReference>
<evidence type="ECO:0000313" key="2">
    <source>
        <dbReference type="EMBL" id="MEN5377177.1"/>
    </source>
</evidence>